<dbReference type="InterPro" id="IPR036873">
    <property type="entry name" value="Rhodanese-like_dom_sf"/>
</dbReference>
<dbReference type="InterPro" id="IPR001763">
    <property type="entry name" value="Rhodanese-like_dom"/>
</dbReference>
<dbReference type="PROSITE" id="PS50206">
    <property type="entry name" value="RHODANESE_3"/>
    <property type="match status" value="1"/>
</dbReference>
<dbReference type="Gene3D" id="3.40.250.10">
    <property type="entry name" value="Rhodanese-like domain"/>
    <property type="match status" value="1"/>
</dbReference>
<dbReference type="AlphaFoldDB" id="A0A6S6STC3"/>
<feature type="signal peptide" evidence="1">
    <location>
        <begin position="1"/>
        <end position="32"/>
    </location>
</feature>
<sequence length="162" mass="17853">MMKQIIKYMPTRFLQLFGFLLLSGLLTAPAMAAAQIMTAPEAQEAVKEGKMILLDIRTPEEWREDGVAEGAYPVDLSAKNFGELLNKVLEQRDDKLLGMICATGGRTGYVMSVLAQNKLTGIVDVSEGMHGRFFGGPGWLKRGLPVITADEAQKAFDERFNK</sequence>
<dbReference type="CDD" id="cd00158">
    <property type="entry name" value="RHOD"/>
    <property type="match status" value="1"/>
</dbReference>
<accession>A0A6S6STC3</accession>
<evidence type="ECO:0000259" key="2">
    <source>
        <dbReference type="PROSITE" id="PS50206"/>
    </source>
</evidence>
<evidence type="ECO:0000256" key="1">
    <source>
        <dbReference type="SAM" id="SignalP"/>
    </source>
</evidence>
<feature type="domain" description="Rhodanese" evidence="2">
    <location>
        <begin position="47"/>
        <end position="148"/>
    </location>
</feature>
<protein>
    <recommendedName>
        <fullName evidence="2">Rhodanese domain-containing protein</fullName>
    </recommendedName>
</protein>
<reference evidence="3" key="1">
    <citation type="submission" date="2020-01" db="EMBL/GenBank/DDBJ databases">
        <authorList>
            <person name="Meier V. D."/>
            <person name="Meier V D."/>
        </authorList>
    </citation>
    <scope>NUCLEOTIDE SEQUENCE</scope>
    <source>
        <strain evidence="3">HLG_WM_MAG_09</strain>
    </source>
</reference>
<gene>
    <name evidence="3" type="ORF">HELGO_WM30937</name>
</gene>
<evidence type="ECO:0000313" key="3">
    <source>
        <dbReference type="EMBL" id="CAA6806217.1"/>
    </source>
</evidence>
<dbReference type="Pfam" id="PF00581">
    <property type="entry name" value="Rhodanese"/>
    <property type="match status" value="1"/>
</dbReference>
<name>A0A6S6STC3_9GAMM</name>
<organism evidence="3">
    <name type="scientific">uncultured Thiotrichaceae bacterium</name>
    <dbReference type="NCBI Taxonomy" id="298394"/>
    <lineage>
        <taxon>Bacteria</taxon>
        <taxon>Pseudomonadati</taxon>
        <taxon>Pseudomonadota</taxon>
        <taxon>Gammaproteobacteria</taxon>
        <taxon>Thiotrichales</taxon>
        <taxon>Thiotrichaceae</taxon>
        <taxon>environmental samples</taxon>
    </lineage>
</organism>
<dbReference type="SUPFAM" id="SSF52821">
    <property type="entry name" value="Rhodanese/Cell cycle control phosphatase"/>
    <property type="match status" value="1"/>
</dbReference>
<proteinExistence type="predicted"/>
<dbReference type="EMBL" id="CACVAT010000092">
    <property type="protein sequence ID" value="CAA6806217.1"/>
    <property type="molecule type" value="Genomic_DNA"/>
</dbReference>
<feature type="chain" id="PRO_5028176552" description="Rhodanese domain-containing protein" evidence="1">
    <location>
        <begin position="33"/>
        <end position="162"/>
    </location>
</feature>
<keyword evidence="1" id="KW-0732">Signal</keyword>